<keyword evidence="5" id="KW-0963">Cytoplasm</keyword>
<dbReference type="InterPro" id="IPR033770">
    <property type="entry name" value="RRP44_S1"/>
</dbReference>
<dbReference type="Pfam" id="PF00773">
    <property type="entry name" value="RNB"/>
    <property type="match status" value="1"/>
</dbReference>
<dbReference type="GO" id="GO:0003723">
    <property type="term" value="F:RNA binding"/>
    <property type="evidence" value="ECO:0007669"/>
    <property type="project" value="UniProtKB-KW"/>
</dbReference>
<feature type="transmembrane region" description="Helical" evidence="17">
    <location>
        <begin position="1527"/>
        <end position="1547"/>
    </location>
</feature>
<evidence type="ECO:0000256" key="3">
    <source>
        <dbReference type="ARBA" id="ARBA00004604"/>
    </source>
</evidence>
<evidence type="ECO:0000259" key="18">
    <source>
        <dbReference type="SMART" id="SM00670"/>
    </source>
</evidence>
<dbReference type="Pfam" id="PF17849">
    <property type="entry name" value="OB_Dis3"/>
    <property type="match status" value="1"/>
</dbReference>
<dbReference type="Pfam" id="PF17216">
    <property type="entry name" value="Rrp44_CSD1"/>
    <property type="match status" value="1"/>
</dbReference>
<dbReference type="SUPFAM" id="SSF50249">
    <property type="entry name" value="Nucleic acid-binding proteins"/>
    <property type="match status" value="3"/>
</dbReference>
<feature type="transmembrane region" description="Helical" evidence="17">
    <location>
        <begin position="1395"/>
        <end position="1418"/>
    </location>
</feature>
<dbReference type="PANTHER" id="PTHR23355">
    <property type="entry name" value="RIBONUCLEASE"/>
    <property type="match status" value="1"/>
</dbReference>
<dbReference type="PANTHER" id="PTHR23355:SF35">
    <property type="entry name" value="EXOSOME COMPLEX EXONUCLEASE RRP44"/>
    <property type="match status" value="1"/>
</dbReference>
<evidence type="ECO:0000313" key="20">
    <source>
        <dbReference type="EMBL" id="KAJ6445717.1"/>
    </source>
</evidence>
<evidence type="ECO:0000256" key="10">
    <source>
        <dbReference type="ARBA" id="ARBA00022835"/>
    </source>
</evidence>
<dbReference type="SMART" id="SM00670">
    <property type="entry name" value="PINc"/>
    <property type="match status" value="1"/>
</dbReference>
<dbReference type="Gene3D" id="3.40.50.1010">
    <property type="entry name" value="5'-nuclease"/>
    <property type="match status" value="1"/>
</dbReference>
<dbReference type="GO" id="GO:0000175">
    <property type="term" value="F:3'-5'-RNA exonuclease activity"/>
    <property type="evidence" value="ECO:0007669"/>
    <property type="project" value="UniProtKB-ARBA"/>
</dbReference>
<evidence type="ECO:0000259" key="19">
    <source>
        <dbReference type="SMART" id="SM00955"/>
    </source>
</evidence>
<dbReference type="InterPro" id="IPR041505">
    <property type="entry name" value="Dis3_CSD2"/>
</dbReference>
<keyword evidence="8" id="KW-0255">Endonuclease</keyword>
<evidence type="ECO:0000256" key="4">
    <source>
        <dbReference type="ARBA" id="ARBA00005785"/>
    </source>
</evidence>
<evidence type="ECO:0000256" key="2">
    <source>
        <dbReference type="ARBA" id="ARBA00004496"/>
    </source>
</evidence>
<keyword evidence="6" id="KW-0698">rRNA processing</keyword>
<comment type="similarity">
    <text evidence="4">Belongs to the RNR ribonuclease family.</text>
</comment>
<dbReference type="Proteomes" id="UP001163105">
    <property type="component" value="Unassembled WGS sequence"/>
</dbReference>
<feature type="region of interest" description="Disordered" evidence="16">
    <location>
        <begin position="1186"/>
        <end position="1205"/>
    </location>
</feature>
<comment type="subcellular location">
    <subcellularLocation>
        <location evidence="2">Cytoplasm</location>
    </subcellularLocation>
    <subcellularLocation>
        <location evidence="3">Nucleus</location>
        <location evidence="3">Nucleolus</location>
    </subcellularLocation>
</comment>
<keyword evidence="17" id="KW-1133">Transmembrane helix</keyword>
<dbReference type="GO" id="GO:0071034">
    <property type="term" value="P:CUT catabolic process"/>
    <property type="evidence" value="ECO:0007669"/>
    <property type="project" value="UniProtKB-ARBA"/>
</dbReference>
<dbReference type="Pfam" id="PF13638">
    <property type="entry name" value="PIN_4"/>
    <property type="match status" value="1"/>
</dbReference>
<keyword evidence="7" id="KW-0540">Nuclease</keyword>
<dbReference type="CDD" id="cd09862">
    <property type="entry name" value="PIN_Rrp44-like"/>
    <property type="match status" value="1"/>
</dbReference>
<feature type="domain" description="RNB" evidence="19">
    <location>
        <begin position="512"/>
        <end position="845"/>
    </location>
</feature>
<keyword evidence="21" id="KW-1185">Reference proteome</keyword>
<evidence type="ECO:0000256" key="17">
    <source>
        <dbReference type="SAM" id="Phobius"/>
    </source>
</evidence>
<dbReference type="PROSITE" id="PS01175">
    <property type="entry name" value="RIBONUCLEASE_II"/>
    <property type="match status" value="1"/>
</dbReference>
<keyword evidence="11" id="KW-0269">Exonuclease</keyword>
<dbReference type="Pfam" id="PF17215">
    <property type="entry name" value="Rrp44_S1"/>
    <property type="match status" value="1"/>
</dbReference>
<comment type="cofactor">
    <cofactor evidence="1">
        <name>Mg(2+)</name>
        <dbReference type="ChEBI" id="CHEBI:18420"/>
    </cofactor>
</comment>
<dbReference type="InterPro" id="IPR002716">
    <property type="entry name" value="PIN_dom"/>
</dbReference>
<evidence type="ECO:0000256" key="7">
    <source>
        <dbReference type="ARBA" id="ARBA00022722"/>
    </source>
</evidence>
<dbReference type="GO" id="GO:0005730">
    <property type="term" value="C:nucleolus"/>
    <property type="evidence" value="ECO:0007669"/>
    <property type="project" value="UniProtKB-SubCell"/>
</dbReference>
<organism evidence="20 21">
    <name type="scientific">Purpureocillium lavendulum</name>
    <dbReference type="NCBI Taxonomy" id="1247861"/>
    <lineage>
        <taxon>Eukaryota</taxon>
        <taxon>Fungi</taxon>
        <taxon>Dikarya</taxon>
        <taxon>Ascomycota</taxon>
        <taxon>Pezizomycotina</taxon>
        <taxon>Sordariomycetes</taxon>
        <taxon>Hypocreomycetidae</taxon>
        <taxon>Hypocreales</taxon>
        <taxon>Ophiocordycipitaceae</taxon>
        <taxon>Purpureocillium</taxon>
    </lineage>
</organism>
<keyword evidence="17" id="KW-0472">Membrane</keyword>
<dbReference type="FunFam" id="2.40.50.700:FF:000001">
    <property type="entry name" value="Exosome complex exonuclease exoribonuclease (Rrp44)"/>
    <property type="match status" value="1"/>
</dbReference>
<dbReference type="GO" id="GO:0004519">
    <property type="term" value="F:endonuclease activity"/>
    <property type="evidence" value="ECO:0007669"/>
    <property type="project" value="UniProtKB-KW"/>
</dbReference>
<dbReference type="InterPro" id="IPR001900">
    <property type="entry name" value="RNase_II/R"/>
</dbReference>
<keyword evidence="13" id="KW-0539">Nucleus</keyword>
<dbReference type="InterPro" id="IPR050180">
    <property type="entry name" value="RNR_Ribonuclease"/>
</dbReference>
<dbReference type="InterPro" id="IPR012340">
    <property type="entry name" value="NA-bd_OB-fold"/>
</dbReference>
<evidence type="ECO:0000256" key="9">
    <source>
        <dbReference type="ARBA" id="ARBA00022801"/>
    </source>
</evidence>
<dbReference type="GO" id="GO:0000176">
    <property type="term" value="C:nuclear exosome (RNase complex)"/>
    <property type="evidence" value="ECO:0007669"/>
    <property type="project" value="TreeGrafter"/>
</dbReference>
<accession>A0AB34G2R9</accession>
<feature type="compositionally biased region" description="Basic and acidic residues" evidence="16">
    <location>
        <begin position="1186"/>
        <end position="1196"/>
    </location>
</feature>
<keyword evidence="9" id="KW-0378">Hydrolase</keyword>
<dbReference type="FunFam" id="2.40.50.690:FF:000005">
    <property type="entry name" value="Exosome complex exonuclease dis3"/>
    <property type="match status" value="1"/>
</dbReference>
<dbReference type="GO" id="GO:0006364">
    <property type="term" value="P:rRNA processing"/>
    <property type="evidence" value="ECO:0007669"/>
    <property type="project" value="UniProtKB-KW"/>
</dbReference>
<dbReference type="GO" id="GO:0016075">
    <property type="term" value="P:rRNA catabolic process"/>
    <property type="evidence" value="ECO:0007669"/>
    <property type="project" value="TreeGrafter"/>
</dbReference>
<dbReference type="Gene3D" id="2.40.50.140">
    <property type="entry name" value="Nucleic acid-binding proteins"/>
    <property type="match status" value="1"/>
</dbReference>
<protein>
    <recommendedName>
        <fullName evidence="15">Chromosome disjunction protein 3</fullName>
    </recommendedName>
    <alternativeName>
        <fullName evidence="14">Ribosomal RNA-processing protein 44</fullName>
    </alternativeName>
</protein>
<keyword evidence="10" id="KW-0271">Exosome</keyword>
<keyword evidence="12" id="KW-0694">RNA-binding</keyword>
<evidence type="ECO:0000256" key="12">
    <source>
        <dbReference type="ARBA" id="ARBA00022884"/>
    </source>
</evidence>
<evidence type="ECO:0000256" key="15">
    <source>
        <dbReference type="ARBA" id="ARBA00081547"/>
    </source>
</evidence>
<evidence type="ECO:0000256" key="16">
    <source>
        <dbReference type="SAM" id="MobiDB-lite"/>
    </source>
</evidence>
<dbReference type="InterPro" id="IPR033771">
    <property type="entry name" value="Rrp44_CSD1"/>
</dbReference>
<name>A0AB34G2R9_9HYPO</name>
<dbReference type="Gene3D" id="2.40.50.700">
    <property type="match status" value="1"/>
</dbReference>
<dbReference type="EMBL" id="JAQHRD010000001">
    <property type="protein sequence ID" value="KAJ6445717.1"/>
    <property type="molecule type" value="Genomic_DNA"/>
</dbReference>
<dbReference type="GO" id="GO:0071031">
    <property type="term" value="P:nuclear mRNA surveillance of mRNA 3'-end processing"/>
    <property type="evidence" value="ECO:0007669"/>
    <property type="project" value="TreeGrafter"/>
</dbReference>
<evidence type="ECO:0000256" key="5">
    <source>
        <dbReference type="ARBA" id="ARBA00022490"/>
    </source>
</evidence>
<evidence type="ECO:0000256" key="8">
    <source>
        <dbReference type="ARBA" id="ARBA00022759"/>
    </source>
</evidence>
<dbReference type="InterPro" id="IPR022966">
    <property type="entry name" value="RNase_II/R_CS"/>
</dbReference>
<evidence type="ECO:0000256" key="11">
    <source>
        <dbReference type="ARBA" id="ARBA00022839"/>
    </source>
</evidence>
<evidence type="ECO:0000313" key="21">
    <source>
        <dbReference type="Proteomes" id="UP001163105"/>
    </source>
</evidence>
<feature type="domain" description="PIN" evidence="18">
    <location>
        <begin position="83"/>
        <end position="202"/>
    </location>
</feature>
<dbReference type="InterPro" id="IPR029060">
    <property type="entry name" value="PIN-like_dom_sf"/>
</dbReference>
<gene>
    <name evidence="20" type="primary">DIS3</name>
    <name evidence="20" type="ORF">O9K51_00480</name>
</gene>
<dbReference type="SUPFAM" id="SSF88723">
    <property type="entry name" value="PIN domain-like"/>
    <property type="match status" value="1"/>
</dbReference>
<keyword evidence="17" id="KW-0812">Transmembrane</keyword>
<evidence type="ECO:0000256" key="13">
    <source>
        <dbReference type="ARBA" id="ARBA00023242"/>
    </source>
</evidence>
<feature type="transmembrane region" description="Helical" evidence="17">
    <location>
        <begin position="1481"/>
        <end position="1502"/>
    </location>
</feature>
<dbReference type="FunFam" id="3.40.50.1010:FF:000010">
    <property type="entry name" value="Exosome complex exonuclease DIS3"/>
    <property type="match status" value="1"/>
</dbReference>
<evidence type="ECO:0000256" key="6">
    <source>
        <dbReference type="ARBA" id="ARBA00022552"/>
    </source>
</evidence>
<dbReference type="Gene3D" id="2.40.50.690">
    <property type="match status" value="1"/>
</dbReference>
<comment type="caution">
    <text evidence="20">The sequence shown here is derived from an EMBL/GenBank/DDBJ whole genome shotgun (WGS) entry which is preliminary data.</text>
</comment>
<evidence type="ECO:0000256" key="14">
    <source>
        <dbReference type="ARBA" id="ARBA00077930"/>
    </source>
</evidence>
<sequence>MPKRSHEADPLSSNISSKVYVRSTRSGKVQKIVREVYLRTDIPCSSRICKACLEGAPRNAAGEVLPFVLSDKPAGTKTFPQGHYLIPDTNALLNAMDLFEQSSSFYDVVILQTVLEELRNRSLPLYNRLVGLTKSEDKRFYVFFNDFRLETYINREPNETVNDRNDRAVRLAVKWYGEHLARTKGKKIPAIVMLSDDQENLRKAREQGLHASTLSEYVKSLEDGDKLLDMVAESQSQGGFKKPGQMLYPEYFTMSRMMTGVKAGLMHQGIFNVSPYNYLEGSIKVPAFPKPLLILGRESINRAVDGDVVVVELLPQDKWKAPSTKIIEEDTITKNENADAEEREDFVSDKERKALQEAVKRTHKSSSESLPQPTARVVGVIKRNWRQYVGHIDPSSASRASTQGRKQDSVFLIPMDKKIPKIRLRTRQVSELLGKRLLVTIDAWERDSRHPVGHFVRSLGDLETKAAETEALLLEWDVQYRPFPKTVLDCLPKEGHDWKVPASTEDPGWRDREDLRGLLICSIDPVGCQDIDDALHARQLPNGNYEVGVHIADVSHFVKPANAMDTEASIRGTTVYLVDKRIDMLPPLLGTDLCSLKPYVERYAFSTIWEVNDDADIVNVRFTKSVIKSREAFSYEQAQLRIDDESQQDELTQGMRMLLKLSKKLKQKRMDAGALSLSSPEVKVQMESESSDPIDIKTKQLLDTNSLVEEFMLFANVSVAAKIYDAFPQTAILRRHAAPPKTNFDELANELRVKKGLELRTESSKALADSLDECVEPGEPFFNTLVRIMATRCMMSAEYFCSGTQAYPEFRHYGLASEIYTHFTSPIRRYADLLAHRQLAAAIGYEAVHPSVRSRGRLEAVCKNINVRHRNAQMAGRASIAYYVGQALKGKVAEEDAFVMRIFSNGFVVLVPRFGIEGLIRLRDLAEPEPDSEFDAETYTLTTSGSRSVRVELFQKVKVRVSDEKDEATGKRGVKMELMDARKRQTICERDHHASLRQRALLANFSNRTTLLLHGVHVAGVAAVSPESLELELGRPLGDNLFLVGHDGVLAGVLDGRLGGRGTRRLDGERRRLDPALDAAVAPVGDDRHGGGVDVGDAAAAESPALASDLDQEVGGDVAIGAVGEQGGDVVDVGELLDQLGGGGEAAEEEVDGRDGVVDLLGRNGVEQDEVCVGLGGVLEGHEAAGLDGRGRREDDAGGVQEGQLAVDLDGTDARRDAGLGAGRAGLGGAPALAAHAAEEGVDDGALADVGVADDTDGDGALELAAGGEALEGLEERRRGALLRQVAVVEGVCVGGSARGAQGQGGKVAAQVDEPVAQDLGGNQVDLVEDEDEALAAGGGGHDAALDLAGAGALGVAGVEDVEHDVCLLDDLLEDLVVRLAGRGLADRHLVDTSVLGIVAVVPVLVHAVAVGQVAVVLGGGGPRAGEQGSHGVRLVNVLVHVVVATALAVDQFVGIGRVNVAHDLLVAVPRQRRAARLGGLCHVPLLLQVGGPALALLLHLLEQLLLVGEQVRDAGVLLQLGAPFRVLLGELALLALLGGGLLFDLVSQAGRAALGRGFCAMGQRGGGLVLHGSRRAGD</sequence>
<proteinExistence type="inferred from homology"/>
<reference evidence="20" key="1">
    <citation type="submission" date="2023-01" db="EMBL/GenBank/DDBJ databases">
        <title>The growth and conidiation of Purpureocillium lavendulum are regulated by nitrogen source and histone H3K14 acetylation.</title>
        <authorList>
            <person name="Tang P."/>
            <person name="Han J."/>
            <person name="Zhang C."/>
            <person name="Tang P."/>
            <person name="Qi F."/>
            <person name="Zhang K."/>
            <person name="Liang L."/>
        </authorList>
    </citation>
    <scope>NUCLEOTIDE SEQUENCE</scope>
    <source>
        <strain evidence="20">YMF1.00683</strain>
    </source>
</reference>
<dbReference type="SMART" id="SM00955">
    <property type="entry name" value="RNB"/>
    <property type="match status" value="1"/>
</dbReference>
<dbReference type="GO" id="GO:0000177">
    <property type="term" value="C:cytoplasmic exosome (RNase complex)"/>
    <property type="evidence" value="ECO:0007669"/>
    <property type="project" value="TreeGrafter"/>
</dbReference>
<evidence type="ECO:0000256" key="1">
    <source>
        <dbReference type="ARBA" id="ARBA00001946"/>
    </source>
</evidence>